<evidence type="ECO:0000256" key="7">
    <source>
        <dbReference type="ARBA" id="ARBA00022842"/>
    </source>
</evidence>
<keyword evidence="8 9" id="KW-0694">RNA-binding</keyword>
<dbReference type="EC" id="2.7.7.8" evidence="9"/>
<comment type="caution">
    <text evidence="11">The sequence shown here is derived from an EMBL/GenBank/DDBJ whole genome shotgun (WGS) entry which is preliminary data.</text>
</comment>
<gene>
    <name evidence="9 11" type="primary">pnp</name>
    <name evidence="11" type="ORF">OLX77_01720</name>
</gene>
<keyword evidence="12" id="KW-1185">Reference proteome</keyword>
<protein>
    <recommendedName>
        <fullName evidence="9">Polyribonucleotide nucleotidyltransferase</fullName>
        <ecNumber evidence="9">2.7.7.8</ecNumber>
    </recommendedName>
    <alternativeName>
        <fullName evidence="9">Polynucleotide phosphorylase</fullName>
        <shortName evidence="9">PNPase</shortName>
    </alternativeName>
</protein>
<dbReference type="InterPro" id="IPR036345">
    <property type="entry name" value="ExoRNase_PH_dom2_sf"/>
</dbReference>
<dbReference type="CDD" id="cd04472">
    <property type="entry name" value="S1_PNPase"/>
    <property type="match status" value="1"/>
</dbReference>
<dbReference type="GO" id="GO:0006402">
    <property type="term" value="P:mRNA catabolic process"/>
    <property type="evidence" value="ECO:0007669"/>
    <property type="project" value="UniProtKB-UniRule"/>
</dbReference>
<dbReference type="InterPro" id="IPR012162">
    <property type="entry name" value="PNPase"/>
</dbReference>
<dbReference type="GO" id="GO:0000175">
    <property type="term" value="F:3'-5'-RNA exonuclease activity"/>
    <property type="evidence" value="ECO:0007669"/>
    <property type="project" value="TreeGrafter"/>
</dbReference>
<dbReference type="PROSITE" id="PS50126">
    <property type="entry name" value="S1"/>
    <property type="match status" value="1"/>
</dbReference>
<evidence type="ECO:0000256" key="8">
    <source>
        <dbReference type="ARBA" id="ARBA00022884"/>
    </source>
</evidence>
<feature type="domain" description="S1 motif" evidence="10">
    <location>
        <begin position="620"/>
        <end position="688"/>
    </location>
</feature>
<keyword evidence="5 9" id="KW-0548">Nucleotidyltransferase</keyword>
<dbReference type="GO" id="GO:0004654">
    <property type="term" value="F:polyribonucleotide nucleotidyltransferase activity"/>
    <property type="evidence" value="ECO:0007669"/>
    <property type="project" value="UniProtKB-UniRule"/>
</dbReference>
<comment type="catalytic activity">
    <reaction evidence="9">
        <text>RNA(n+1) + phosphate = RNA(n) + a ribonucleoside 5'-diphosphate</text>
        <dbReference type="Rhea" id="RHEA:22096"/>
        <dbReference type="Rhea" id="RHEA-COMP:14527"/>
        <dbReference type="Rhea" id="RHEA-COMP:17342"/>
        <dbReference type="ChEBI" id="CHEBI:43474"/>
        <dbReference type="ChEBI" id="CHEBI:57930"/>
        <dbReference type="ChEBI" id="CHEBI:140395"/>
        <dbReference type="EC" id="2.7.7.8"/>
    </reaction>
</comment>
<dbReference type="SUPFAM" id="SSF54791">
    <property type="entry name" value="Eukaryotic type KH-domain (KH-domain type I)"/>
    <property type="match status" value="1"/>
</dbReference>
<evidence type="ECO:0000313" key="11">
    <source>
        <dbReference type="EMBL" id="MDG4474878.1"/>
    </source>
</evidence>
<evidence type="ECO:0000256" key="6">
    <source>
        <dbReference type="ARBA" id="ARBA00022723"/>
    </source>
</evidence>
<dbReference type="CDD" id="cd11364">
    <property type="entry name" value="RNase_PH_PNPase_2"/>
    <property type="match status" value="1"/>
</dbReference>
<evidence type="ECO:0000256" key="9">
    <source>
        <dbReference type="HAMAP-Rule" id="MF_01595"/>
    </source>
</evidence>
<dbReference type="InterPro" id="IPR036456">
    <property type="entry name" value="PNPase_PH_RNA-bd_sf"/>
</dbReference>
<dbReference type="InterPro" id="IPR020568">
    <property type="entry name" value="Ribosomal_Su5_D2-typ_SF"/>
</dbReference>
<dbReference type="InterPro" id="IPR015848">
    <property type="entry name" value="PNPase_PH_RNA-bd_bac/org-type"/>
</dbReference>
<feature type="binding site" evidence="9">
    <location>
        <position position="484"/>
    </location>
    <ligand>
        <name>Mg(2+)</name>
        <dbReference type="ChEBI" id="CHEBI:18420"/>
    </ligand>
</feature>
<dbReference type="SUPFAM" id="SSF46915">
    <property type="entry name" value="Polynucleotide phosphorylase/guanosine pentaphosphate synthase (PNPase/GPSI), domain 3"/>
    <property type="match status" value="1"/>
</dbReference>
<dbReference type="PROSITE" id="PS50084">
    <property type="entry name" value="KH_TYPE_1"/>
    <property type="match status" value="1"/>
</dbReference>
<evidence type="ECO:0000259" key="10">
    <source>
        <dbReference type="PROSITE" id="PS50126"/>
    </source>
</evidence>
<evidence type="ECO:0000256" key="5">
    <source>
        <dbReference type="ARBA" id="ARBA00022695"/>
    </source>
</evidence>
<evidence type="ECO:0000256" key="1">
    <source>
        <dbReference type="ARBA" id="ARBA00004496"/>
    </source>
</evidence>
<evidence type="ECO:0000256" key="4">
    <source>
        <dbReference type="ARBA" id="ARBA00022679"/>
    </source>
</evidence>
<dbReference type="RefSeq" id="WP_307631858.1">
    <property type="nucleotide sequence ID" value="NZ_JAPHEH010000001.1"/>
</dbReference>
<dbReference type="AlphaFoldDB" id="A0A9X4RLA1"/>
<keyword evidence="6 9" id="KW-0479">Metal-binding</keyword>
<dbReference type="InterPro" id="IPR012340">
    <property type="entry name" value="NA-bd_OB-fold"/>
</dbReference>
<organism evidence="11 12">
    <name type="scientific">Thiovibrio frasassiensis</name>
    <dbReference type="NCBI Taxonomy" id="2984131"/>
    <lineage>
        <taxon>Bacteria</taxon>
        <taxon>Pseudomonadati</taxon>
        <taxon>Thermodesulfobacteriota</taxon>
        <taxon>Desulfobulbia</taxon>
        <taxon>Desulfobulbales</taxon>
        <taxon>Thiovibrionaceae</taxon>
        <taxon>Thiovibrio</taxon>
    </lineage>
</organism>
<keyword evidence="7 9" id="KW-0460">Magnesium</keyword>
<dbReference type="InterPro" id="IPR015847">
    <property type="entry name" value="ExoRNase_PH_dom2"/>
</dbReference>
<accession>A0A9X4RLA1</accession>
<dbReference type="PIRSF" id="PIRSF005499">
    <property type="entry name" value="PNPase"/>
    <property type="match status" value="1"/>
</dbReference>
<evidence type="ECO:0000256" key="3">
    <source>
        <dbReference type="ARBA" id="ARBA00022490"/>
    </source>
</evidence>
<dbReference type="FunFam" id="3.30.230.70:FF:000002">
    <property type="entry name" value="Polyribonucleotide nucleotidyltransferase"/>
    <property type="match status" value="1"/>
</dbReference>
<dbReference type="FunFam" id="3.30.1370.10:FF:000001">
    <property type="entry name" value="Polyribonucleotide nucleotidyltransferase"/>
    <property type="match status" value="1"/>
</dbReference>
<dbReference type="Gene3D" id="2.40.50.140">
    <property type="entry name" value="Nucleic acid-binding proteins"/>
    <property type="match status" value="1"/>
</dbReference>
<dbReference type="GO" id="GO:0003723">
    <property type="term" value="F:RNA binding"/>
    <property type="evidence" value="ECO:0007669"/>
    <property type="project" value="UniProtKB-UniRule"/>
</dbReference>
<dbReference type="InterPro" id="IPR004088">
    <property type="entry name" value="KH_dom_type_1"/>
</dbReference>
<reference evidence="11" key="1">
    <citation type="journal article" date="2022" name="bioRxiv">
        <title>Thiovibrio frasassiensisgen. nov., sp. nov., an autotrophic, elemental sulfur disproportionating bacterium isolated from sulfidic karst sediment, and proposal of Thiovibrionaceae fam. nov.</title>
        <authorList>
            <person name="Aronson H."/>
            <person name="Thomas C."/>
            <person name="Bhattacharyya M."/>
            <person name="Eckstein S."/>
            <person name="Jensen S."/>
            <person name="Barco R."/>
            <person name="Macalady J."/>
            <person name="Amend J."/>
        </authorList>
    </citation>
    <scope>NUCLEOTIDE SEQUENCE</scope>
    <source>
        <strain evidence="11">RS19-109</strain>
    </source>
</reference>
<comment type="similarity">
    <text evidence="2 9">Belongs to the polyribonucleotide nucleotidyltransferase family.</text>
</comment>
<proteinExistence type="inferred from homology"/>
<dbReference type="PANTHER" id="PTHR11252:SF0">
    <property type="entry name" value="POLYRIBONUCLEOTIDE NUCLEOTIDYLTRANSFERASE 1, MITOCHONDRIAL"/>
    <property type="match status" value="1"/>
</dbReference>
<dbReference type="InterPro" id="IPR003029">
    <property type="entry name" value="S1_domain"/>
</dbReference>
<dbReference type="Pfam" id="PF00013">
    <property type="entry name" value="KH_1"/>
    <property type="match status" value="1"/>
</dbReference>
<sequence length="697" mass="75938">MYKKVTIDLGGRPLSIETGRLAKQASGTALVTYGETVVLVTATAAKDPKAEIDFLPLTVEYQERFYAVGRIPGSFFRREIGRPTDKETLSARFIDRPLRPLFVKGYQHETQVIATVLSADQKNDPDVLAMIGASCALIVSDIPFNAPVAGVKVGYVDGQYVLNPSPEEWEKSRLNLIVAGTKNAVVMVEGGADSLSEAEVLEGIFFGHQALQPILEMQEEMRAAVGKAKMAVAPPVVNEALKAKVAELAREEMQAVITMADKQQRSELYHQLQKKILAALGEEYGDSLKEAKEHLHSLNKTMMRDRIVKEKSRIDGRRFDEIRPISCEVAALPKVHGSALFTRGETQVMVSATLGSGDDEQRVESLTGMSFKRFMLHYNFPPYCVGEVRFMRGPSRRDIGHGALAERALAAVLPKDDEFAYTIRIVSEVLESNGSSSMATVCGGSLALMDAGVPIKKPVSGVAMGLIKDGDTIVILSDILGDEDHLGDMDFKVTGTDEGITALQMDIKIEGVSKEIMTSALAQARGGRLHILEKMKMAIETSRAEVPAHAPKIFSLQINPDKIRDLIGPGGKMIKSITADYGIKMDVEDSGKVTIFAPNGEVAQAVIAKVNEIAADPEIGRIYDGVVQKILDFGAFVQIMPGVDGLVHISELDNKRVEKVTDVLKEGDEVRVKVLEIDQRGKIRLSRKAVLQEEAGS</sequence>
<dbReference type="GO" id="GO:0005829">
    <property type="term" value="C:cytosol"/>
    <property type="evidence" value="ECO:0007669"/>
    <property type="project" value="TreeGrafter"/>
</dbReference>
<dbReference type="Pfam" id="PF00575">
    <property type="entry name" value="S1"/>
    <property type="match status" value="1"/>
</dbReference>
<dbReference type="Proteomes" id="UP001154240">
    <property type="component" value="Unassembled WGS sequence"/>
</dbReference>
<name>A0A9X4RLA1_9BACT</name>
<dbReference type="Gene3D" id="3.30.1370.10">
    <property type="entry name" value="K Homology domain, type 1"/>
    <property type="match status" value="1"/>
</dbReference>
<dbReference type="FunFam" id="2.40.50.140:FF:000023">
    <property type="entry name" value="Polyribonucleotide nucleotidyltransferase"/>
    <property type="match status" value="1"/>
</dbReference>
<dbReference type="InterPro" id="IPR036612">
    <property type="entry name" value="KH_dom_type_1_sf"/>
</dbReference>
<dbReference type="GO" id="GO:0006396">
    <property type="term" value="P:RNA processing"/>
    <property type="evidence" value="ECO:0007669"/>
    <property type="project" value="InterPro"/>
</dbReference>
<dbReference type="CDD" id="cd02393">
    <property type="entry name" value="KH-I_PNPase"/>
    <property type="match status" value="1"/>
</dbReference>
<dbReference type="InterPro" id="IPR027408">
    <property type="entry name" value="PNPase/RNase_PH_dom_sf"/>
</dbReference>
<dbReference type="NCBIfam" id="TIGR03591">
    <property type="entry name" value="polynuc_phos"/>
    <property type="match status" value="1"/>
</dbReference>
<dbReference type="SUPFAM" id="SSF55666">
    <property type="entry name" value="Ribonuclease PH domain 2-like"/>
    <property type="match status" value="2"/>
</dbReference>
<dbReference type="NCBIfam" id="NF008805">
    <property type="entry name" value="PRK11824.1"/>
    <property type="match status" value="1"/>
</dbReference>
<evidence type="ECO:0000256" key="2">
    <source>
        <dbReference type="ARBA" id="ARBA00007404"/>
    </source>
</evidence>
<dbReference type="FunFam" id="3.30.230.70:FF:000001">
    <property type="entry name" value="Polyribonucleotide nucleotidyltransferase"/>
    <property type="match status" value="1"/>
</dbReference>
<keyword evidence="3 9" id="KW-0963">Cytoplasm</keyword>
<keyword evidence="4 9" id="KW-0808">Transferase</keyword>
<dbReference type="SUPFAM" id="SSF50249">
    <property type="entry name" value="Nucleic acid-binding proteins"/>
    <property type="match status" value="1"/>
</dbReference>
<dbReference type="SMART" id="SM00322">
    <property type="entry name" value="KH"/>
    <property type="match status" value="1"/>
</dbReference>
<dbReference type="GO" id="GO:0000287">
    <property type="term" value="F:magnesium ion binding"/>
    <property type="evidence" value="ECO:0007669"/>
    <property type="project" value="UniProtKB-UniRule"/>
</dbReference>
<dbReference type="SMART" id="SM00316">
    <property type="entry name" value="S1"/>
    <property type="match status" value="1"/>
</dbReference>
<dbReference type="CDD" id="cd11363">
    <property type="entry name" value="RNase_PH_PNPase_1"/>
    <property type="match status" value="1"/>
</dbReference>
<dbReference type="EMBL" id="JAPHEH010000001">
    <property type="protein sequence ID" value="MDG4474878.1"/>
    <property type="molecule type" value="Genomic_DNA"/>
</dbReference>
<evidence type="ECO:0000313" key="12">
    <source>
        <dbReference type="Proteomes" id="UP001154240"/>
    </source>
</evidence>
<reference evidence="11" key="2">
    <citation type="submission" date="2022-10" db="EMBL/GenBank/DDBJ databases">
        <authorList>
            <person name="Aronson H.S."/>
        </authorList>
    </citation>
    <scope>NUCLEOTIDE SEQUENCE</scope>
    <source>
        <strain evidence="11">RS19-109</strain>
    </source>
</reference>
<dbReference type="InterPro" id="IPR004087">
    <property type="entry name" value="KH_dom"/>
</dbReference>
<feature type="binding site" evidence="9">
    <location>
        <position position="490"/>
    </location>
    <ligand>
        <name>Mg(2+)</name>
        <dbReference type="ChEBI" id="CHEBI:18420"/>
    </ligand>
</feature>
<comment type="subcellular location">
    <subcellularLocation>
        <location evidence="1 9">Cytoplasm</location>
    </subcellularLocation>
</comment>
<dbReference type="Pfam" id="PF01138">
    <property type="entry name" value="RNase_PH"/>
    <property type="match status" value="2"/>
</dbReference>
<dbReference type="PANTHER" id="PTHR11252">
    <property type="entry name" value="POLYRIBONUCLEOTIDE NUCLEOTIDYLTRANSFERASE"/>
    <property type="match status" value="1"/>
</dbReference>
<dbReference type="Pfam" id="PF03725">
    <property type="entry name" value="RNase_PH_C"/>
    <property type="match status" value="1"/>
</dbReference>
<comment type="function">
    <text evidence="9">Involved in mRNA degradation. Catalyzes the phosphorolysis of single-stranded polyribonucleotides processively in the 3'- to 5'-direction.</text>
</comment>
<dbReference type="SUPFAM" id="SSF54211">
    <property type="entry name" value="Ribosomal protein S5 domain 2-like"/>
    <property type="match status" value="2"/>
</dbReference>
<dbReference type="InterPro" id="IPR001247">
    <property type="entry name" value="ExoRNase_PH_dom1"/>
</dbReference>
<dbReference type="HAMAP" id="MF_01595">
    <property type="entry name" value="PNPase"/>
    <property type="match status" value="1"/>
</dbReference>
<dbReference type="Pfam" id="PF03726">
    <property type="entry name" value="PNPase"/>
    <property type="match status" value="1"/>
</dbReference>
<dbReference type="Gene3D" id="3.30.230.70">
    <property type="entry name" value="GHMP Kinase, N-terminal domain"/>
    <property type="match status" value="2"/>
</dbReference>
<comment type="cofactor">
    <cofactor evidence="9">
        <name>Mg(2+)</name>
        <dbReference type="ChEBI" id="CHEBI:18420"/>
    </cofactor>
</comment>